<evidence type="ECO:0000313" key="3">
    <source>
        <dbReference type="EMBL" id="NKE72891.1"/>
    </source>
</evidence>
<protein>
    <submittedName>
        <fullName evidence="3">DUF1566 domain-containing protein</fullName>
    </submittedName>
</protein>
<comment type="caution">
    <text evidence="3">The sequence shown here is derived from an EMBL/GenBank/DDBJ whole genome shotgun (WGS) entry which is preliminary data.</text>
</comment>
<dbReference type="EMBL" id="VTOW01000004">
    <property type="protein sequence ID" value="NKE72891.1"/>
    <property type="molecule type" value="Genomic_DNA"/>
</dbReference>
<dbReference type="Proteomes" id="UP000534783">
    <property type="component" value="Unassembled WGS sequence"/>
</dbReference>
<dbReference type="Pfam" id="PF07603">
    <property type="entry name" value="Lcl_C"/>
    <property type="match status" value="1"/>
</dbReference>
<gene>
    <name evidence="3" type="ORF">MNODULE_19240</name>
</gene>
<sequence>MRGEKCKWQWLFAAALSVAMSGTPAFAGDLNPSAAPGPTMRPLSELSQPWDQTLPASERFKLVMGGAAVLDKETGLVWERSPDITEHPWNWDGASSAPHVCVTKTTGTRGGWRLPSIQELQSLYPLGSGHPFQNVQLKGYWSATTDIGWTTSAWVSSPSPSGVAWGIYDKNAKFYVWCVRGGSGLDAQ</sequence>
<evidence type="ECO:0000313" key="4">
    <source>
        <dbReference type="Proteomes" id="UP000534783"/>
    </source>
</evidence>
<name>A0A7X6ICT8_9BACT</name>
<keyword evidence="4" id="KW-1185">Reference proteome</keyword>
<accession>A0A7X6ICT8</accession>
<evidence type="ECO:0000256" key="1">
    <source>
        <dbReference type="SAM" id="SignalP"/>
    </source>
</evidence>
<reference evidence="3 4" key="1">
    <citation type="journal article" date="2020" name="Nature">
        <title>Bacterial chemolithoautotrophy via manganese oxidation.</title>
        <authorList>
            <person name="Yu H."/>
            <person name="Leadbetter J.R."/>
        </authorList>
    </citation>
    <scope>NUCLEOTIDE SEQUENCE [LARGE SCALE GENOMIC DNA]</scope>
    <source>
        <strain evidence="3 4">Mn-1</strain>
    </source>
</reference>
<dbReference type="AlphaFoldDB" id="A0A7X6ICT8"/>
<evidence type="ECO:0000259" key="2">
    <source>
        <dbReference type="Pfam" id="PF07603"/>
    </source>
</evidence>
<feature type="domain" description="Lcl C-terminal" evidence="2">
    <location>
        <begin position="68"/>
        <end position="180"/>
    </location>
</feature>
<organism evidence="3 4">
    <name type="scientific">Candidatus Manganitrophus noduliformans</name>
    <dbReference type="NCBI Taxonomy" id="2606439"/>
    <lineage>
        <taxon>Bacteria</taxon>
        <taxon>Pseudomonadati</taxon>
        <taxon>Nitrospirota</taxon>
        <taxon>Nitrospiria</taxon>
        <taxon>Candidatus Troglogloeales</taxon>
        <taxon>Candidatus Manganitrophaceae</taxon>
        <taxon>Candidatus Manganitrophus</taxon>
    </lineage>
</organism>
<feature type="chain" id="PRO_5031088786" evidence="1">
    <location>
        <begin position="28"/>
        <end position="188"/>
    </location>
</feature>
<proteinExistence type="predicted"/>
<dbReference type="InterPro" id="IPR011460">
    <property type="entry name" value="Lcl_C"/>
</dbReference>
<feature type="signal peptide" evidence="1">
    <location>
        <begin position="1"/>
        <end position="27"/>
    </location>
</feature>
<keyword evidence="1" id="KW-0732">Signal</keyword>